<reference evidence="2 3" key="2">
    <citation type="submission" date="2015-01" db="EMBL/GenBank/DDBJ databases">
        <authorList>
            <consortium name="NBRP consortium"/>
            <person name="Sawabe T."/>
            <person name="Meirelles P."/>
            <person name="Feng G."/>
            <person name="Sayaka M."/>
            <person name="Hattori M."/>
            <person name="Ohkuma M."/>
        </authorList>
    </citation>
    <scope>NUCLEOTIDE SEQUENCE [LARGE SCALE GENOMIC DNA]</scope>
    <source>
        <strain evidence="3">JCM 19241</strain>
    </source>
</reference>
<gene>
    <name evidence="2" type="ORF">JCM19241_921</name>
</gene>
<feature type="chain" id="PRO_5002137686" evidence="1">
    <location>
        <begin position="20"/>
        <end position="118"/>
    </location>
</feature>
<reference evidence="2 3" key="1">
    <citation type="submission" date="2015-01" db="EMBL/GenBank/DDBJ databases">
        <title>Vibrio sp. C94 JCM 19241 whole genome shotgun sequence.</title>
        <authorList>
            <person name="Sawabe T."/>
            <person name="Meirelles P."/>
            <person name="Feng G."/>
            <person name="Sayaka M."/>
            <person name="Hattori M."/>
            <person name="Ohkuma M."/>
        </authorList>
    </citation>
    <scope>NUCLEOTIDE SEQUENCE [LARGE SCALE GENOMIC DNA]</scope>
    <source>
        <strain evidence="3">JCM 19241</strain>
    </source>
</reference>
<evidence type="ECO:0000256" key="1">
    <source>
        <dbReference type="SAM" id="SignalP"/>
    </source>
</evidence>
<keyword evidence="1" id="KW-0732">Signal</keyword>
<evidence type="ECO:0000313" key="3">
    <source>
        <dbReference type="Proteomes" id="UP000031666"/>
    </source>
</evidence>
<accession>A0A0B8QH82</accession>
<organism evidence="2 3">
    <name type="scientific">Vibrio ishigakensis</name>
    <dbReference type="NCBI Taxonomy" id="1481914"/>
    <lineage>
        <taxon>Bacteria</taxon>
        <taxon>Pseudomonadati</taxon>
        <taxon>Pseudomonadota</taxon>
        <taxon>Gammaproteobacteria</taxon>
        <taxon>Vibrionales</taxon>
        <taxon>Vibrionaceae</taxon>
        <taxon>Vibrio</taxon>
    </lineage>
</organism>
<feature type="signal peptide" evidence="1">
    <location>
        <begin position="1"/>
        <end position="19"/>
    </location>
</feature>
<comment type="caution">
    <text evidence="2">The sequence shown here is derived from an EMBL/GenBank/DDBJ whole genome shotgun (WGS) entry which is preliminary data.</text>
</comment>
<name>A0A0B8QH82_9VIBR</name>
<dbReference type="EMBL" id="BBSC01000003">
    <property type="protein sequence ID" value="GAM74578.1"/>
    <property type="molecule type" value="Genomic_DNA"/>
</dbReference>
<evidence type="ECO:0000313" key="2">
    <source>
        <dbReference type="EMBL" id="GAM74578.1"/>
    </source>
</evidence>
<protein>
    <submittedName>
        <fullName evidence="2">Uncharacterized protein</fullName>
    </submittedName>
</protein>
<dbReference type="STRING" id="1481914.JCM19241_921"/>
<dbReference type="Proteomes" id="UP000031666">
    <property type="component" value="Unassembled WGS sequence"/>
</dbReference>
<dbReference type="AlphaFoldDB" id="A0A0B8QH82"/>
<sequence>MKLKSLALLIPVLSAPAFANPVEEALKKDGAQVNLLIKTAKEAPSPEFIDSARNSFDNFHWQMGGDHAMYYNSHMNEFLTTAISSPNAEYKPLERAINSDLDELKVETTKVALPWLIT</sequence>
<proteinExistence type="predicted"/>